<reference evidence="5" key="1">
    <citation type="submission" date="2017-01" db="EMBL/GenBank/DDBJ databases">
        <authorList>
            <person name="Varghese N."/>
            <person name="Submissions S."/>
        </authorList>
    </citation>
    <scope>NUCLEOTIDE SEQUENCE [LARGE SCALE GENOMIC DNA]</scope>
    <source>
        <strain evidence="5">DSM 17126</strain>
    </source>
</reference>
<feature type="transmembrane region" description="Helical" evidence="1">
    <location>
        <begin position="393"/>
        <end position="416"/>
    </location>
</feature>
<dbReference type="PANTHER" id="PTHR34220">
    <property type="entry name" value="SENSOR HISTIDINE KINASE YPDA"/>
    <property type="match status" value="1"/>
</dbReference>
<keyword evidence="1" id="KW-0812">Transmembrane</keyword>
<sequence length="630" mass="71989">MISFYSSVNLVKQSFDLVKNRKGYLKFYLLCMKDLKSVKLVFKILLISILVVGNFCTAQDSTRVTQAYKSAAKLKKAVDNNDNKGVADSYVGIANDYYIQGNYAKSEEFLVKARNIYKNLSDKKNLEAVTRKIAQSQEKQNKITPAISNYSMAAEMGYTEKSRAVNTNDAARLSSPTSEQKVEAIQDNINIGLKTKDKGDLAASYSQMADVNIQQKDIPKAEENLNNAYVISKKEAPQQALEINQKLTNFYVENRNFEKAIEAKKKVLKEDFVKDNSQEKVNQIQELADIYIKKNDPDEAVILLKNAYGIALEKGHTLEAQKSVKRLDSLYSITGNTDASVLLYRDFLGKLPDIVSKDRSLVDNKILEDTEQRISQLEKEKELKDALIHKKNVFNYSLIAALILLTGLVIFIFRMLKKVQIKNKKIALQSLRREMNPHFIFNSLNSVNHFIATNNELEANQYLTKFSKLMRGVMENSAEDFIPFQQELDLLQNYLALEKTRFADKFDYEIEVDENLNMHSLKIPGMLVQPFLENAVWHGLRYRSDKGFLTLSFEKEAQHLKITIEDNGIGIEESKKQKTQHQKTREGRGMKNTLERIKLLNDLYKKEITCTIKDKENGSGVLVNIKINLT</sequence>
<dbReference type="SUPFAM" id="SSF55874">
    <property type="entry name" value="ATPase domain of HSP90 chaperone/DNA topoisomerase II/histidine kinase"/>
    <property type="match status" value="1"/>
</dbReference>
<gene>
    <name evidence="4" type="ORF">SAMN05421639_102466</name>
</gene>
<dbReference type="SUPFAM" id="SSF48452">
    <property type="entry name" value="TPR-like"/>
    <property type="match status" value="1"/>
</dbReference>
<dbReference type="InterPro" id="IPR019734">
    <property type="entry name" value="TPR_rpt"/>
</dbReference>
<evidence type="ECO:0000313" key="5">
    <source>
        <dbReference type="Proteomes" id="UP000186373"/>
    </source>
</evidence>
<dbReference type="GO" id="GO:0000155">
    <property type="term" value="F:phosphorelay sensor kinase activity"/>
    <property type="evidence" value="ECO:0007669"/>
    <property type="project" value="InterPro"/>
</dbReference>
<keyword evidence="5" id="KW-1185">Reference proteome</keyword>
<dbReference type="Pfam" id="PF02518">
    <property type="entry name" value="HATPase_c"/>
    <property type="match status" value="1"/>
</dbReference>
<feature type="domain" description="Histidine kinase/HSP90-like ATPase" evidence="2">
    <location>
        <begin position="528"/>
        <end position="625"/>
    </location>
</feature>
<dbReference type="Pfam" id="PF06580">
    <property type="entry name" value="His_kinase"/>
    <property type="match status" value="1"/>
</dbReference>
<evidence type="ECO:0000259" key="3">
    <source>
        <dbReference type="Pfam" id="PF06580"/>
    </source>
</evidence>
<dbReference type="PANTHER" id="PTHR34220:SF7">
    <property type="entry name" value="SENSOR HISTIDINE KINASE YPDA"/>
    <property type="match status" value="1"/>
</dbReference>
<keyword evidence="4" id="KW-0808">Transferase</keyword>
<dbReference type="GO" id="GO:0016020">
    <property type="term" value="C:membrane"/>
    <property type="evidence" value="ECO:0007669"/>
    <property type="project" value="InterPro"/>
</dbReference>
<dbReference type="SMART" id="SM00028">
    <property type="entry name" value="TPR"/>
    <property type="match status" value="3"/>
</dbReference>
<dbReference type="InterPro" id="IPR050640">
    <property type="entry name" value="Bact_2-comp_sensor_kinase"/>
</dbReference>
<accession>A0A1N7I7P1</accession>
<dbReference type="InterPro" id="IPR036890">
    <property type="entry name" value="HATPase_C_sf"/>
</dbReference>
<keyword evidence="4" id="KW-0418">Kinase</keyword>
<keyword evidence="1" id="KW-1133">Transmembrane helix</keyword>
<dbReference type="EMBL" id="FTNY01000002">
    <property type="protein sequence ID" value="SIS33020.1"/>
    <property type="molecule type" value="Genomic_DNA"/>
</dbReference>
<keyword evidence="1" id="KW-0472">Membrane</keyword>
<dbReference type="Proteomes" id="UP000186373">
    <property type="component" value="Unassembled WGS sequence"/>
</dbReference>
<name>A0A1N7I7P1_9FLAO</name>
<dbReference type="Gene3D" id="1.25.40.10">
    <property type="entry name" value="Tetratricopeptide repeat domain"/>
    <property type="match status" value="2"/>
</dbReference>
<dbReference type="InterPro" id="IPR003594">
    <property type="entry name" value="HATPase_dom"/>
</dbReference>
<organism evidence="4 5">
    <name type="scientific">Chryseobacterium shigense</name>
    <dbReference type="NCBI Taxonomy" id="297244"/>
    <lineage>
        <taxon>Bacteria</taxon>
        <taxon>Pseudomonadati</taxon>
        <taxon>Bacteroidota</taxon>
        <taxon>Flavobacteriia</taxon>
        <taxon>Flavobacteriales</taxon>
        <taxon>Weeksellaceae</taxon>
        <taxon>Chryseobacterium group</taxon>
        <taxon>Chryseobacterium</taxon>
    </lineage>
</organism>
<proteinExistence type="predicted"/>
<feature type="domain" description="Signal transduction histidine kinase internal region" evidence="3">
    <location>
        <begin position="428"/>
        <end position="506"/>
    </location>
</feature>
<protein>
    <submittedName>
        <fullName evidence="4">Histidine kinase</fullName>
    </submittedName>
</protein>
<evidence type="ECO:0000256" key="1">
    <source>
        <dbReference type="SAM" id="Phobius"/>
    </source>
</evidence>
<dbReference type="InterPro" id="IPR010559">
    <property type="entry name" value="Sig_transdc_His_kin_internal"/>
</dbReference>
<dbReference type="InterPro" id="IPR011990">
    <property type="entry name" value="TPR-like_helical_dom_sf"/>
</dbReference>
<dbReference type="AlphaFoldDB" id="A0A1N7I7P1"/>
<evidence type="ECO:0000259" key="2">
    <source>
        <dbReference type="Pfam" id="PF02518"/>
    </source>
</evidence>
<evidence type="ECO:0000313" key="4">
    <source>
        <dbReference type="EMBL" id="SIS33020.1"/>
    </source>
</evidence>
<dbReference type="Gene3D" id="3.30.565.10">
    <property type="entry name" value="Histidine kinase-like ATPase, C-terminal domain"/>
    <property type="match status" value="1"/>
</dbReference>